<dbReference type="Gene3D" id="3.90.25.10">
    <property type="entry name" value="UDP-galactose 4-epimerase, domain 1"/>
    <property type="match status" value="1"/>
</dbReference>
<dbReference type="InterPro" id="IPR016040">
    <property type="entry name" value="NAD(P)-bd_dom"/>
</dbReference>
<dbReference type="OrthoDB" id="152510at2"/>
<dbReference type="RefSeq" id="WP_027698771.1">
    <property type="nucleotide sequence ID" value="NZ_DF820487.1"/>
</dbReference>
<dbReference type="SUPFAM" id="SSF51735">
    <property type="entry name" value="NAD(P)-binding Rossmann-fold domains"/>
    <property type="match status" value="1"/>
</dbReference>
<accession>A0A069CS81</accession>
<dbReference type="Gene3D" id="3.40.50.720">
    <property type="entry name" value="NAD(P)-binding Rossmann-like Domain"/>
    <property type="match status" value="1"/>
</dbReference>
<evidence type="ECO:0000259" key="1">
    <source>
        <dbReference type="Pfam" id="PF13460"/>
    </source>
</evidence>
<evidence type="ECO:0000313" key="2">
    <source>
        <dbReference type="EMBL" id="GAK30680.1"/>
    </source>
</evidence>
<dbReference type="Pfam" id="PF13460">
    <property type="entry name" value="NAD_binding_10"/>
    <property type="match status" value="1"/>
</dbReference>
<dbReference type="InterPro" id="IPR036291">
    <property type="entry name" value="NAD(P)-bd_dom_sf"/>
</dbReference>
<reference evidence="3" key="1">
    <citation type="journal article" date="2014" name="Genome Announc.">
        <title>Draft genome sequence of Weissella oryzae SG25T, isolated from fermented rice grains.</title>
        <authorList>
            <person name="Tanizawa Y."/>
            <person name="Fujisawa T."/>
            <person name="Mochizuki T."/>
            <person name="Kaminuma E."/>
            <person name="Suzuki Y."/>
            <person name="Nakamura Y."/>
            <person name="Tohno M."/>
        </authorList>
    </citation>
    <scope>NUCLEOTIDE SEQUENCE [LARGE SCALE GENOMIC DNA]</scope>
    <source>
        <strain evidence="3">DSM 25784 / JCM 18191 / LMG 30913 / SG25</strain>
    </source>
</reference>
<dbReference type="Proteomes" id="UP000030643">
    <property type="component" value="Unassembled WGS sequence"/>
</dbReference>
<name>A0A069CS81_WEIOS</name>
<gene>
    <name evidence="2" type="ORF">WOSG25_041200</name>
</gene>
<keyword evidence="3" id="KW-1185">Reference proteome</keyword>
<dbReference type="PANTHER" id="PTHR47129:SF1">
    <property type="entry name" value="NMRA-LIKE DOMAIN-CONTAINING PROTEIN"/>
    <property type="match status" value="1"/>
</dbReference>
<organism evidence="2 3">
    <name type="scientific">Weissella oryzae (strain DSM 25784 / JCM 18191 / LMG 30913 / SG25)</name>
    <dbReference type="NCBI Taxonomy" id="1329250"/>
    <lineage>
        <taxon>Bacteria</taxon>
        <taxon>Bacillati</taxon>
        <taxon>Bacillota</taxon>
        <taxon>Bacilli</taxon>
        <taxon>Lactobacillales</taxon>
        <taxon>Lactobacillaceae</taxon>
        <taxon>Weissella</taxon>
    </lineage>
</organism>
<sequence>MNYLVTGASGHFGQAALKQLSKIVDKQSIFALVRNTAKGAALSEQGYNVRLADYNDSEALASALMGIDRLLLVSGAPGNRQAEHGNVIQAAKTAKLDYIVYTSFPEAPNADNMLAPDHAATEQMIKDSGIAHTFVRNNWYLENELPLIKIALADGSLPFTAGTGRTGWALRREYAAAAANVLVQKPEQTVLDFSGPVRTYTDLAAGLASAVQKPITAKAVSSAEFAERLSAFGMDQGSVDFFLAVQKIIADGQLDFPSDDLAQALGEPLADLPVALKELLAD</sequence>
<proteinExistence type="predicted"/>
<feature type="domain" description="NAD(P)-binding" evidence="1">
    <location>
        <begin position="7"/>
        <end position="144"/>
    </location>
</feature>
<dbReference type="PANTHER" id="PTHR47129">
    <property type="entry name" value="QUINONE OXIDOREDUCTASE 2"/>
    <property type="match status" value="1"/>
</dbReference>
<dbReference type="InterPro" id="IPR052718">
    <property type="entry name" value="NmrA-type_oxidoreductase"/>
</dbReference>
<dbReference type="EMBL" id="DF820487">
    <property type="protein sequence ID" value="GAK30680.1"/>
    <property type="molecule type" value="Genomic_DNA"/>
</dbReference>
<dbReference type="AlphaFoldDB" id="A0A069CS81"/>
<evidence type="ECO:0000313" key="3">
    <source>
        <dbReference type="Proteomes" id="UP000030643"/>
    </source>
</evidence>
<protein>
    <submittedName>
        <fullName evidence="2">NmrA family protein</fullName>
    </submittedName>
</protein>
<dbReference type="eggNOG" id="COG0702">
    <property type="taxonomic scope" value="Bacteria"/>
</dbReference>
<dbReference type="STRING" id="1329250.WOSG25_041200"/>